<feature type="region of interest" description="Disordered" evidence="1">
    <location>
        <begin position="39"/>
        <end position="63"/>
    </location>
</feature>
<organism evidence="2 3">
    <name type="scientific">Marinobacter azerbaijanicus</name>
    <dbReference type="NCBI Taxonomy" id="3050455"/>
    <lineage>
        <taxon>Bacteria</taxon>
        <taxon>Pseudomonadati</taxon>
        <taxon>Pseudomonadota</taxon>
        <taxon>Gammaproteobacteria</taxon>
        <taxon>Pseudomonadales</taxon>
        <taxon>Marinobacteraceae</taxon>
        <taxon>Marinobacter</taxon>
    </lineage>
</organism>
<dbReference type="RefSeq" id="WP_285388516.1">
    <property type="nucleotide sequence ID" value="NZ_JASSVS010000001.1"/>
</dbReference>
<sequence>MNNRTNGAKPLRTPGNSLPGISTFILAAILAMPPVVSAQEPAENAAEQPDAQTSNDEVAKNDRPREDYYRAEFVIIERKADPSSINERMASRIPEPPNPEIEEILRAVDGDGAAETTLELVPREELHLNTAANRLENSGRFRVLLAAGWYQSFPPDFDGEPLRVAIGDWLEDAGHREVEGHITIDRQRYLHVGVHLNHWQPAPPIEQPVDLFGGGAVVDQASGSANDEQSGAIDEERVAVDEVSETIDEQGQAFISGVNWPRAELLTWIRETRRMRSEEVHFLDSPTIGVLVFFKKIEE</sequence>
<dbReference type="EMBL" id="JASSVS010000001">
    <property type="protein sequence ID" value="MDL0430017.1"/>
    <property type="molecule type" value="Genomic_DNA"/>
</dbReference>
<evidence type="ECO:0000313" key="3">
    <source>
        <dbReference type="Proteomes" id="UP001227964"/>
    </source>
</evidence>
<proteinExistence type="predicted"/>
<keyword evidence="3" id="KW-1185">Reference proteome</keyword>
<protein>
    <submittedName>
        <fullName evidence="2">CsiV family protein</fullName>
    </submittedName>
</protein>
<reference evidence="2 3" key="1">
    <citation type="submission" date="2023-06" db="EMBL/GenBank/DDBJ databases">
        <title>Marinobacter azerbaijanicus a moderately halophilic, isolated from Urmia Lake in Azerbaijan region of Iran.</title>
        <authorList>
            <person name="Sanchez-Porro C."/>
            <person name="Aghdam E.M."/>
            <person name="Saheb S.M."/>
            <person name="Tarhriz V."/>
            <person name="Kazemi E."/>
            <person name="Ammozegar M.A."/>
            <person name="Ventosa A."/>
            <person name="Hejazi M.S."/>
        </authorList>
    </citation>
    <scope>NUCLEOTIDE SEQUENCE [LARGE SCALE GENOMIC DNA]</scope>
    <source>
        <strain evidence="2 3">TBZ242</strain>
    </source>
</reference>
<feature type="compositionally biased region" description="Low complexity" evidence="1">
    <location>
        <begin position="39"/>
        <end position="52"/>
    </location>
</feature>
<gene>
    <name evidence="2" type="ORF">QPM17_02695</name>
</gene>
<dbReference type="Pfam" id="PF10972">
    <property type="entry name" value="CsiV"/>
    <property type="match status" value="1"/>
</dbReference>
<dbReference type="InterPro" id="IPR021241">
    <property type="entry name" value="CsiV"/>
</dbReference>
<dbReference type="Proteomes" id="UP001227964">
    <property type="component" value="Unassembled WGS sequence"/>
</dbReference>
<comment type="caution">
    <text evidence="2">The sequence shown here is derived from an EMBL/GenBank/DDBJ whole genome shotgun (WGS) entry which is preliminary data.</text>
</comment>
<evidence type="ECO:0000313" key="2">
    <source>
        <dbReference type="EMBL" id="MDL0430017.1"/>
    </source>
</evidence>
<evidence type="ECO:0000256" key="1">
    <source>
        <dbReference type="SAM" id="MobiDB-lite"/>
    </source>
</evidence>
<name>A0ABT7I8A8_9GAMM</name>
<accession>A0ABT7I8A8</accession>